<comment type="catalytic activity">
    <reaction evidence="5">
        <text>L-proline + a quinone = (S)-1-pyrroline-5-carboxylate + a quinol + H(+)</text>
        <dbReference type="Rhea" id="RHEA:23784"/>
        <dbReference type="ChEBI" id="CHEBI:15378"/>
        <dbReference type="ChEBI" id="CHEBI:17388"/>
        <dbReference type="ChEBI" id="CHEBI:24646"/>
        <dbReference type="ChEBI" id="CHEBI:60039"/>
        <dbReference type="ChEBI" id="CHEBI:132124"/>
        <dbReference type="EC" id="1.5.5.2"/>
    </reaction>
</comment>
<sequence>MDQAMLRDDIDRAYFADEATVVMQRMEAIRLDQAARRRISDRAEAIVRRLRADPTPNLMETFLAEYGLSTDEGVALMCLAEAYLRVPDAPTLDALIRDKIGGADWSKHAGETDSLLVSASTWALMLTGRIFRNDSPAGPQVAGTLRRLVQRVGEPVVRSAVAQAMKVMGQQFVLGRTIEEAIRRGESRRAKGYSFSYDMLGEAARTGPDARRYWDSYAAAIDAIARHADARAPVHDNPGISVKLSALHPRFDATQRDRVLAELVPSLHALALRARAANIGFNIDAEEADRLSLSLDVIERVLESPDLAGWDGFGVVVQAYSKQCLPVLRWVRALADRLDRRLAVRLVKGAYWDSEIKNSQVLGLPGYPVFTRKTSTDVSYLAGARFLLDNRDRLYPQFATHNAQTAAAVLEMAGSDGGGFEFQRLHGMGQALHDRLLEEAGRPCRIYAPVGVHKDLLAYLVRRLLENGANSSFVHQLLDEDVPPEVLVRDPIAATETAACIPNPKIPLPPELFDGERRNSAGWNLNNPSMAAEVEAGMAPFRTVRWTAAPLVGGSALEGEEVPVLNPADRTDRVGTVRQADREAAGRALDVAAAAFPAWRDRAPADRAAILDRIADLYEAETFELMAILTREAGKTRMDGVLEVREAVDFCRYYAAQARRLPAGSQGLGPFVCISPWNFPLAIFTGQVVAALVAGNTVVAKPAEQTPLVAARAVALMIEAGVPPEVLSLLPGDGAMVGAALTADPRTAGVCFTGSTETAILIDRALAAHGSARAPLIAETGGLNAMIVDSTALVEHAVRDIVNSAFQSAGQRCSALRAVFVQSDIRDHLLAMLEGAAMELRVGDPWNPATDVGPVIDAESQGIIEEHCRSFEQAGRVLFRHPLRDTGGDGLFVAPTAIALDRFDGLEREIFGPVLHVVPFEAHEIDRVVDAVNERGYGLTLGIHSRLDDRVEEICRRARVGNIYVNRNQIGAVVGVQPFGGEGLSGTGPKAGGPHYLARFARPAPAPVPAAAPFAPPPGREGAGREGKGSDPAAFSAAARLAGPDWDARTDRAAVLRRAAALLPDAFRPTAEAVLASASPAFAAADPLPGPTGESNHLTLHGRGAALCLGGGSDPAGALAAQAFLALAAGNAAALAGNNPAAGPVVAALRKAGVPDGVVASVTVADAAETLRNFPDLGVVAFEGIDAEAVPLRRALAERDGRRVPLASLDDGIERFATERVVSIDTTASGGNASLLTLGDG</sequence>
<evidence type="ECO:0000259" key="11">
    <source>
        <dbReference type="Pfam" id="PF14850"/>
    </source>
</evidence>
<feature type="domain" description="Proline utilization A proline dehydrogenase N-terminal" evidence="12">
    <location>
        <begin position="6"/>
        <end position="51"/>
    </location>
</feature>
<feature type="domain" description="Proline dehydrogenase" evidence="10">
    <location>
        <begin position="182"/>
        <end position="476"/>
    </location>
</feature>
<comment type="pathway">
    <text evidence="1 5">Amino-acid degradation; L-proline degradation into L-glutamate; L-glutamate from L-proline: step 2/2.</text>
</comment>
<keyword evidence="5" id="KW-0274">FAD</keyword>
<dbReference type="PROSITE" id="PS00687">
    <property type="entry name" value="ALDEHYDE_DEHYDR_GLU"/>
    <property type="match status" value="1"/>
</dbReference>
<dbReference type="RefSeq" id="WP_201075979.1">
    <property type="nucleotide sequence ID" value="NZ_CP067420.1"/>
</dbReference>
<protein>
    <recommendedName>
        <fullName evidence="5">Bifunctional protein PutA</fullName>
    </recommendedName>
    <domain>
        <recommendedName>
            <fullName evidence="5">Proline dehydrogenase</fullName>
            <ecNumber evidence="5">1.5.5.2</ecNumber>
        </recommendedName>
        <alternativeName>
            <fullName evidence="5">Proline oxidase</fullName>
        </alternativeName>
    </domain>
    <domain>
        <recommendedName>
            <fullName evidence="5">Delta-1-pyrroline-5-carboxylate dehydrogenase</fullName>
            <shortName evidence="5">P5C dehydrogenase</shortName>
            <ecNumber evidence="5">1.2.1.88</ecNumber>
        </recommendedName>
        <alternativeName>
            <fullName evidence="5">L-glutamate gamma-semialdehyde dehydrogenase</fullName>
        </alternativeName>
    </domain>
</protein>
<dbReference type="PANTHER" id="PTHR42862">
    <property type="entry name" value="DELTA-1-PYRROLINE-5-CARBOXYLATE DEHYDROGENASE 1, ISOFORM A-RELATED"/>
    <property type="match status" value="1"/>
</dbReference>
<dbReference type="Proteomes" id="UP000595197">
    <property type="component" value="Chromosome"/>
</dbReference>
<name>A0ABX7B5J0_9PROT</name>
<keyword evidence="2 5" id="KW-0560">Oxidoreductase</keyword>
<dbReference type="Pfam" id="PF01619">
    <property type="entry name" value="Pro_dh"/>
    <property type="match status" value="1"/>
</dbReference>
<dbReference type="InterPro" id="IPR016160">
    <property type="entry name" value="Ald_DH_CS_CYS"/>
</dbReference>
<dbReference type="SUPFAM" id="SSF53720">
    <property type="entry name" value="ALDH-like"/>
    <property type="match status" value="2"/>
</dbReference>
<dbReference type="InterPro" id="IPR016163">
    <property type="entry name" value="Ald_DH_C"/>
</dbReference>
<dbReference type="GO" id="GO:0004657">
    <property type="term" value="F:proline dehydrogenase activity"/>
    <property type="evidence" value="ECO:0007669"/>
    <property type="project" value="UniProtKB-EC"/>
</dbReference>
<reference evidence="13" key="1">
    <citation type="submission" date="2021-02" db="EMBL/GenBank/DDBJ databases">
        <title>Skermanella TT6 skin isolate.</title>
        <authorList>
            <person name="Lee K."/>
            <person name="Ganzorig M."/>
        </authorList>
    </citation>
    <scope>NUCLEOTIDE SEQUENCE</scope>
    <source>
        <strain evidence="13">TT6</strain>
    </source>
</reference>
<dbReference type="SUPFAM" id="SSF81935">
    <property type="entry name" value="N-terminal domain of bifunctional PutA protein"/>
    <property type="match status" value="1"/>
</dbReference>
<dbReference type="InterPro" id="IPR016162">
    <property type="entry name" value="Ald_DH_N"/>
</dbReference>
<dbReference type="PANTHER" id="PTHR42862:SF1">
    <property type="entry name" value="DELTA-1-PYRROLINE-5-CARBOXYLATE DEHYDROGENASE 2, ISOFORM A-RELATED"/>
    <property type="match status" value="1"/>
</dbReference>
<keyword evidence="5" id="KW-0805">Transcription regulation</keyword>
<evidence type="ECO:0000259" key="9">
    <source>
        <dbReference type="Pfam" id="PF00171"/>
    </source>
</evidence>
<comment type="catalytic activity">
    <reaction evidence="4 5">
        <text>L-glutamate 5-semialdehyde + NAD(+) + H2O = L-glutamate + NADH + 2 H(+)</text>
        <dbReference type="Rhea" id="RHEA:30235"/>
        <dbReference type="ChEBI" id="CHEBI:15377"/>
        <dbReference type="ChEBI" id="CHEBI:15378"/>
        <dbReference type="ChEBI" id="CHEBI:29985"/>
        <dbReference type="ChEBI" id="CHEBI:57540"/>
        <dbReference type="ChEBI" id="CHEBI:57945"/>
        <dbReference type="ChEBI" id="CHEBI:58066"/>
        <dbReference type="EC" id="1.2.1.88"/>
    </reaction>
</comment>
<feature type="active site" evidence="6">
    <location>
        <position position="779"/>
    </location>
</feature>
<dbReference type="NCBIfam" id="NF008869">
    <property type="entry name" value="PRK11904.1"/>
    <property type="match status" value="1"/>
</dbReference>
<dbReference type="Pfam" id="PF00171">
    <property type="entry name" value="Aldedh"/>
    <property type="match status" value="1"/>
</dbReference>
<dbReference type="InterPro" id="IPR005933">
    <property type="entry name" value="PutA_C"/>
</dbReference>
<dbReference type="InterPro" id="IPR015590">
    <property type="entry name" value="Aldehyde_DH_dom"/>
</dbReference>
<evidence type="ECO:0000256" key="4">
    <source>
        <dbReference type="ARBA" id="ARBA00048142"/>
    </source>
</evidence>
<keyword evidence="5" id="KW-0285">Flavoprotein</keyword>
<dbReference type="InterPro" id="IPR016161">
    <property type="entry name" value="Ald_DH/histidinol_DH"/>
</dbReference>
<dbReference type="InterPro" id="IPR041349">
    <property type="entry name" value="PRODH"/>
</dbReference>
<evidence type="ECO:0000259" key="12">
    <source>
        <dbReference type="Pfam" id="PF18327"/>
    </source>
</evidence>
<dbReference type="Pfam" id="PF14850">
    <property type="entry name" value="Pro_dh-DNA_bdg"/>
    <property type="match status" value="1"/>
</dbReference>
<dbReference type="PROSITE" id="PS00070">
    <property type="entry name" value="ALDEHYDE_DEHYDR_CYS"/>
    <property type="match status" value="1"/>
</dbReference>
<comment type="similarity">
    <text evidence="7">Belongs to the aldehyde dehydrogenase family.</text>
</comment>
<evidence type="ECO:0000313" key="13">
    <source>
        <dbReference type="EMBL" id="QQP89591.1"/>
    </source>
</evidence>
<dbReference type="InterPro" id="IPR024089">
    <property type="entry name" value="PRODH_PutA_dom_I/II"/>
</dbReference>
<keyword evidence="14" id="KW-1185">Reference proteome</keyword>
<dbReference type="EMBL" id="CP067420">
    <property type="protein sequence ID" value="QQP89591.1"/>
    <property type="molecule type" value="Genomic_DNA"/>
</dbReference>
<dbReference type="InterPro" id="IPR024082">
    <property type="entry name" value="PRODH_PutA_dom_II"/>
</dbReference>
<dbReference type="EC" id="1.5.5.2" evidence="5"/>
<evidence type="ECO:0000259" key="10">
    <source>
        <dbReference type="Pfam" id="PF01619"/>
    </source>
</evidence>
<dbReference type="InterPro" id="IPR029041">
    <property type="entry name" value="FAD-linked_oxidoreductase-like"/>
</dbReference>
<dbReference type="Pfam" id="PF18327">
    <property type="entry name" value="PRODH"/>
    <property type="match status" value="1"/>
</dbReference>
<dbReference type="SUPFAM" id="SSF51730">
    <property type="entry name" value="FAD-linked oxidoreductase"/>
    <property type="match status" value="1"/>
</dbReference>
<feature type="compositionally biased region" description="Pro residues" evidence="8">
    <location>
        <begin position="1008"/>
        <end position="1019"/>
    </location>
</feature>
<dbReference type="GO" id="GO:0003842">
    <property type="term" value="F:L-glutamate gamma-semialdehyde dehydrogenase activity"/>
    <property type="evidence" value="ECO:0007669"/>
    <property type="project" value="UniProtKB-EC"/>
</dbReference>
<evidence type="ECO:0000256" key="2">
    <source>
        <dbReference type="ARBA" id="ARBA00023002"/>
    </source>
</evidence>
<dbReference type="InterPro" id="IPR029510">
    <property type="entry name" value="Ald_DH_CS_GLU"/>
</dbReference>
<organism evidence="13 14">
    <name type="scientific">Skermanella cutis</name>
    <dbReference type="NCBI Taxonomy" id="2775420"/>
    <lineage>
        <taxon>Bacteria</taxon>
        <taxon>Pseudomonadati</taxon>
        <taxon>Pseudomonadota</taxon>
        <taxon>Alphaproteobacteria</taxon>
        <taxon>Rhodospirillales</taxon>
        <taxon>Azospirillaceae</taxon>
        <taxon>Skermanella</taxon>
    </lineage>
</organism>
<gene>
    <name evidence="13" type="primary">putA</name>
    <name evidence="13" type="ORF">IGS68_27100</name>
</gene>
<dbReference type="CDD" id="cd07125">
    <property type="entry name" value="ALDH_PutA-P5CDH"/>
    <property type="match status" value="1"/>
</dbReference>
<evidence type="ECO:0000313" key="14">
    <source>
        <dbReference type="Proteomes" id="UP000595197"/>
    </source>
</evidence>
<dbReference type="Gene3D" id="3.40.309.10">
    <property type="entry name" value="Aldehyde Dehydrogenase, Chain A, domain 2"/>
    <property type="match status" value="1"/>
</dbReference>
<keyword evidence="3 5" id="KW-0520">NAD</keyword>
<dbReference type="Gene3D" id="1.20.5.460">
    <property type="entry name" value="Single helix bin"/>
    <property type="match status" value="1"/>
</dbReference>
<evidence type="ECO:0000256" key="3">
    <source>
        <dbReference type="ARBA" id="ARBA00023027"/>
    </source>
</evidence>
<feature type="region of interest" description="Disordered" evidence="8">
    <location>
        <begin position="1008"/>
        <end position="1034"/>
    </location>
</feature>
<evidence type="ECO:0000256" key="1">
    <source>
        <dbReference type="ARBA" id="ARBA00004786"/>
    </source>
</evidence>
<comment type="function">
    <text evidence="5">Oxidizes proline to glutamate for use as a carbon and nitrogen source.</text>
</comment>
<comment type="similarity">
    <text evidence="5">In the C-terminal section; belongs to the aldehyde dehydrogenase family.</text>
</comment>
<evidence type="ECO:0000256" key="5">
    <source>
        <dbReference type="PIRNR" id="PIRNR000197"/>
    </source>
</evidence>
<evidence type="ECO:0000256" key="8">
    <source>
        <dbReference type="SAM" id="MobiDB-lite"/>
    </source>
</evidence>
<keyword evidence="5" id="KW-0678">Repressor</keyword>
<dbReference type="Gene3D" id="3.20.20.220">
    <property type="match status" value="1"/>
</dbReference>
<dbReference type="InterPro" id="IPR050485">
    <property type="entry name" value="Proline_metab_enzyme"/>
</dbReference>
<dbReference type="InterPro" id="IPR002872">
    <property type="entry name" value="Proline_DH_dom"/>
</dbReference>
<feature type="domain" description="Aldehyde dehydrogenase" evidence="9">
    <location>
        <begin position="559"/>
        <end position="1001"/>
    </location>
</feature>
<keyword evidence="5" id="KW-0642">Proline metabolism</keyword>
<evidence type="ECO:0000256" key="6">
    <source>
        <dbReference type="PROSITE-ProRule" id="PRU10007"/>
    </source>
</evidence>
<proteinExistence type="inferred from homology"/>
<dbReference type="NCBIfam" id="TIGR01238">
    <property type="entry name" value="D1pyr5carbox3"/>
    <property type="match status" value="1"/>
</dbReference>
<comment type="cofactor">
    <cofactor evidence="5">
        <name>FAD</name>
        <dbReference type="ChEBI" id="CHEBI:57692"/>
    </cofactor>
</comment>
<dbReference type="EC" id="1.2.1.88" evidence="5"/>
<dbReference type="InterPro" id="IPR025703">
    <property type="entry name" value="Bifunct_PutA"/>
</dbReference>
<comment type="pathway">
    <text evidence="5">Amino-acid degradation; L-proline degradation into L-glutamate; L-glutamate from L-proline: step 1/2.</text>
</comment>
<accession>A0ABX7B5J0</accession>
<comment type="similarity">
    <text evidence="5">In the N-terminal section; belongs to the proline dehydrogenase family.</text>
</comment>
<feature type="domain" description="Proline dehydrogenase PutA" evidence="11">
    <location>
        <begin position="59"/>
        <end position="172"/>
    </location>
</feature>
<dbReference type="Gene3D" id="3.40.605.10">
    <property type="entry name" value="Aldehyde Dehydrogenase, Chain A, domain 1"/>
    <property type="match status" value="1"/>
</dbReference>
<evidence type="ECO:0000256" key="7">
    <source>
        <dbReference type="RuleBase" id="RU003345"/>
    </source>
</evidence>
<keyword evidence="5" id="KW-0804">Transcription</keyword>
<keyword evidence="5" id="KW-0238">DNA-binding</keyword>
<dbReference type="PIRSF" id="PIRSF000197">
    <property type="entry name" value="Bifunct_PutA"/>
    <property type="match status" value="1"/>
</dbReference>